<dbReference type="Gene3D" id="3.30.559.30">
    <property type="entry name" value="Nonribosomal peptide synthetase, condensation domain"/>
    <property type="match status" value="1"/>
</dbReference>
<dbReference type="Pfam" id="PF13193">
    <property type="entry name" value="AMP-binding_C"/>
    <property type="match status" value="1"/>
</dbReference>
<dbReference type="InterPro" id="IPR036736">
    <property type="entry name" value="ACP-like_sf"/>
</dbReference>
<feature type="region of interest" description="Disordered" evidence="4">
    <location>
        <begin position="105"/>
        <end position="131"/>
    </location>
</feature>
<evidence type="ECO:0000256" key="3">
    <source>
        <dbReference type="ARBA" id="ARBA00022553"/>
    </source>
</evidence>
<dbReference type="GO" id="GO:0008610">
    <property type="term" value="P:lipid biosynthetic process"/>
    <property type="evidence" value="ECO:0007669"/>
    <property type="project" value="UniProtKB-ARBA"/>
</dbReference>
<dbReference type="PANTHER" id="PTHR45527:SF1">
    <property type="entry name" value="FATTY ACID SYNTHASE"/>
    <property type="match status" value="1"/>
</dbReference>
<dbReference type="SUPFAM" id="SSF47336">
    <property type="entry name" value="ACP-like"/>
    <property type="match status" value="1"/>
</dbReference>
<dbReference type="PANTHER" id="PTHR45527">
    <property type="entry name" value="NONRIBOSOMAL PEPTIDE SYNTHETASE"/>
    <property type="match status" value="1"/>
</dbReference>
<dbReference type="OrthoDB" id="2472181at2"/>
<dbReference type="GO" id="GO:0043041">
    <property type="term" value="P:amino acid activation for nonribosomal peptide biosynthetic process"/>
    <property type="evidence" value="ECO:0007669"/>
    <property type="project" value="TreeGrafter"/>
</dbReference>
<dbReference type="InterPro" id="IPR042099">
    <property type="entry name" value="ANL_N_sf"/>
</dbReference>
<evidence type="ECO:0000256" key="1">
    <source>
        <dbReference type="ARBA" id="ARBA00001957"/>
    </source>
</evidence>
<feature type="compositionally biased region" description="Basic residues" evidence="4">
    <location>
        <begin position="1230"/>
        <end position="1240"/>
    </location>
</feature>
<dbReference type="CDD" id="cd19531">
    <property type="entry name" value="LCL_NRPS-like"/>
    <property type="match status" value="1"/>
</dbReference>
<dbReference type="InterPro" id="IPR010071">
    <property type="entry name" value="AA_adenyl_dom"/>
</dbReference>
<evidence type="ECO:0000256" key="4">
    <source>
        <dbReference type="SAM" id="MobiDB-lite"/>
    </source>
</evidence>
<evidence type="ECO:0000256" key="2">
    <source>
        <dbReference type="ARBA" id="ARBA00022450"/>
    </source>
</evidence>
<dbReference type="GO" id="GO:0044550">
    <property type="term" value="P:secondary metabolite biosynthetic process"/>
    <property type="evidence" value="ECO:0007669"/>
    <property type="project" value="TreeGrafter"/>
</dbReference>
<dbReference type="Gene3D" id="3.30.559.10">
    <property type="entry name" value="Chloramphenicol acetyltransferase-like domain"/>
    <property type="match status" value="1"/>
</dbReference>
<feature type="compositionally biased region" description="Basic and acidic residues" evidence="4">
    <location>
        <begin position="1214"/>
        <end position="1229"/>
    </location>
</feature>
<dbReference type="SMART" id="SM00823">
    <property type="entry name" value="PKS_PP"/>
    <property type="match status" value="1"/>
</dbReference>
<dbReference type="Pfam" id="PF00668">
    <property type="entry name" value="Condensation"/>
    <property type="match status" value="1"/>
</dbReference>
<dbReference type="Pfam" id="PF00550">
    <property type="entry name" value="PP-binding"/>
    <property type="match status" value="1"/>
</dbReference>
<dbReference type="FunFam" id="3.40.50.12780:FF:000012">
    <property type="entry name" value="Non-ribosomal peptide synthetase"/>
    <property type="match status" value="1"/>
</dbReference>
<accession>A0A5P2C6E0</accession>
<gene>
    <name evidence="6" type="ORF">DEJ48_37380</name>
</gene>
<evidence type="ECO:0000259" key="5">
    <source>
        <dbReference type="PROSITE" id="PS50075"/>
    </source>
</evidence>
<dbReference type="AlphaFoldDB" id="A0A5P2C6E0"/>
<feature type="region of interest" description="Disordered" evidence="4">
    <location>
        <begin position="1214"/>
        <end position="1257"/>
    </location>
</feature>
<dbReference type="PROSITE" id="PS00455">
    <property type="entry name" value="AMP_BINDING"/>
    <property type="match status" value="1"/>
</dbReference>
<dbReference type="GO" id="GO:0005737">
    <property type="term" value="C:cytoplasm"/>
    <property type="evidence" value="ECO:0007669"/>
    <property type="project" value="TreeGrafter"/>
</dbReference>
<dbReference type="InterPro" id="IPR000873">
    <property type="entry name" value="AMP-dep_synth/lig_dom"/>
</dbReference>
<dbReference type="InterPro" id="IPR001242">
    <property type="entry name" value="Condensation_dom"/>
</dbReference>
<proteinExistence type="predicted"/>
<feature type="domain" description="Carrier" evidence="5">
    <location>
        <begin position="1142"/>
        <end position="1217"/>
    </location>
</feature>
<dbReference type="Gene3D" id="1.10.1200.10">
    <property type="entry name" value="ACP-like"/>
    <property type="match status" value="1"/>
</dbReference>
<dbReference type="Pfam" id="PF00501">
    <property type="entry name" value="AMP-binding"/>
    <property type="match status" value="1"/>
</dbReference>
<dbReference type="Gene3D" id="3.40.50.12780">
    <property type="entry name" value="N-terminal domain of ligase-like"/>
    <property type="match status" value="1"/>
</dbReference>
<protein>
    <submittedName>
        <fullName evidence="6">Non-ribosomal peptide synthetase</fullName>
    </submittedName>
</protein>
<evidence type="ECO:0000313" key="7">
    <source>
        <dbReference type="Proteomes" id="UP000322927"/>
    </source>
</evidence>
<dbReference type="Gene3D" id="3.30.300.30">
    <property type="match status" value="1"/>
</dbReference>
<keyword evidence="3" id="KW-0597">Phosphoprotein</keyword>
<dbReference type="EMBL" id="CP029192">
    <property type="protein sequence ID" value="QES38345.1"/>
    <property type="molecule type" value="Genomic_DNA"/>
</dbReference>
<dbReference type="Proteomes" id="UP000322927">
    <property type="component" value="Chromosome"/>
</dbReference>
<dbReference type="FunFam" id="2.30.38.10:FF:000001">
    <property type="entry name" value="Non-ribosomal peptide synthetase PvdI"/>
    <property type="match status" value="1"/>
</dbReference>
<dbReference type="GO" id="GO:0031177">
    <property type="term" value="F:phosphopantetheine binding"/>
    <property type="evidence" value="ECO:0007669"/>
    <property type="project" value="InterPro"/>
</dbReference>
<feature type="compositionally biased region" description="Basic and acidic residues" evidence="4">
    <location>
        <begin position="120"/>
        <end position="131"/>
    </location>
</feature>
<dbReference type="GO" id="GO:0017000">
    <property type="term" value="P:antibiotic biosynthetic process"/>
    <property type="evidence" value="ECO:0007669"/>
    <property type="project" value="UniProtKB-ARBA"/>
</dbReference>
<dbReference type="InterPro" id="IPR025110">
    <property type="entry name" value="AMP-bd_C"/>
</dbReference>
<dbReference type="InterPro" id="IPR020806">
    <property type="entry name" value="PKS_PP-bd"/>
</dbReference>
<comment type="cofactor">
    <cofactor evidence="1">
        <name>pantetheine 4'-phosphate</name>
        <dbReference type="ChEBI" id="CHEBI:47942"/>
    </cofactor>
</comment>
<dbReference type="InterPro" id="IPR023213">
    <property type="entry name" value="CAT-like_dom_sf"/>
</dbReference>
<dbReference type="PROSITE" id="PS50075">
    <property type="entry name" value="CARRIER"/>
    <property type="match status" value="1"/>
</dbReference>
<organism evidence="6 7">
    <name type="scientific">Streptomyces venezuelae</name>
    <dbReference type="NCBI Taxonomy" id="54571"/>
    <lineage>
        <taxon>Bacteria</taxon>
        <taxon>Bacillati</taxon>
        <taxon>Actinomycetota</taxon>
        <taxon>Actinomycetes</taxon>
        <taxon>Kitasatosporales</taxon>
        <taxon>Streptomycetaceae</taxon>
        <taxon>Streptomyces</taxon>
    </lineage>
</organism>
<evidence type="ECO:0000313" key="6">
    <source>
        <dbReference type="EMBL" id="QES38345.1"/>
    </source>
</evidence>
<dbReference type="SUPFAM" id="SSF52777">
    <property type="entry name" value="CoA-dependent acyltransferases"/>
    <property type="match status" value="2"/>
</dbReference>
<dbReference type="FunFam" id="3.40.50.980:FF:000001">
    <property type="entry name" value="Non-ribosomal peptide synthetase"/>
    <property type="match status" value="1"/>
</dbReference>
<dbReference type="InterPro" id="IPR020845">
    <property type="entry name" value="AMP-binding_CS"/>
</dbReference>
<dbReference type="CDD" id="cd17646">
    <property type="entry name" value="A_NRPS_AB3403-like"/>
    <property type="match status" value="1"/>
</dbReference>
<dbReference type="InterPro" id="IPR045851">
    <property type="entry name" value="AMP-bd_C_sf"/>
</dbReference>
<name>A0A5P2C6E0_STRVZ</name>
<reference evidence="6 7" key="1">
    <citation type="submission" date="2018-05" db="EMBL/GenBank/DDBJ databases">
        <title>Streptomyces venezuelae.</title>
        <authorList>
            <person name="Kim W."/>
            <person name="Lee N."/>
            <person name="Cho B.-K."/>
        </authorList>
    </citation>
    <scope>NUCLEOTIDE SEQUENCE [LARGE SCALE GENOMIC DNA]</scope>
    <source>
        <strain evidence="6 7">ATCC 14584</strain>
    </source>
</reference>
<dbReference type="NCBIfam" id="TIGR01733">
    <property type="entry name" value="AA-adenyl-dom"/>
    <property type="match status" value="1"/>
</dbReference>
<sequence>MLLLPHVFWLWRPKGTSSFVRLSPSNSRPPGEPRSYICSCLWTRPGIRRCARRNHSWSLRWLPELEDGRAPRCYVRSGPGESVTGTIGEQRLREFRECLSGHPAHCSEERKQGTRAVTSTDDRTEISPEEQRRELTRLLLAEAGLGQPDSAFAPVAAHEPEDGDAESVPAPLTAAEERMWFLRHLRPDDIAYNLCGGIRLTGALDPGALTEAVTGLTAAHDILRTLYPAGDDGAPVRKVLPAPDTVPLDLTDLGDLPDDERTHAADRAIEEEGRRPFRLDEETPLRLRLLRFTPTDHLLTLTVHHIAFDDTSWGRVLDELAARYAVASGGHGAVPARPSVQYADVARWERRQRDQRGGGTWDRQLDYWKGRLGQRPATLALPADHPRPDGDTGGDTDGVRRDALLGAEESHALRDLARTSGATLFTALLAGYQAVLHRWSGESDIAVGSPVVNRGRTEFEDVVGNFGNTVVLRTDLAGAASYRSLLARTRDVCADAFAHQDVPFDRVVEALRPADAVGQAPLFDVVFSFVTAQPRRVDTPTVSFAEHPHHNGTARFPLVLEVRESPHGLAFGLTGRADLFSPTALDRMLGHVLTFLRDATARPDTPLSTLRILTETEEHRALTEWSRSREDPAEDRPLHRLVAEQAARTPGNIAVVAGATTLTYRELETRSDGLADRLRADGVGPERIVGVHLTRTPQLVVALLAVLKAGGAFMPLEPDWPALRLRSVVENSRPRLVLTDSRHTAAPPPLDVPVLDLAQPLPRLDAPAPSRGEPAMENVAYVIHTSGSTGTPKGVMIRHQAIANRLVWQSALLGMTEEDRVLHKAPMGFDISVNEIFLPLVNGARLVLADPGAHGDVGYLAELIERERITFLYIVASMLEVLLERDDINRSARSIRHLWCGGEALTPALYRRFRDSLDATMYHGYGPAETTIGISCQVFDEDEDGAVVTLGRPNPNARLYVLDPAQQPVPVGVVGEIHIGGMPLARGYLNDPARTAAAFVPDPFGIEPGGRLYRTGDLARYREDGRVEFIGRADHQVKVRGFRIELGEVEATLGAHPAVRRAVALVRSSAPGGDRLAVWCVPERPVDEGELRAWLTARLPHYAVPGELHLLSALPLTAAGKTDRAALLALEPAPAPAVALVHPESDLEREVAAVWAELLGRTDIGTRHNFFDVGGHSLLLVRAQTLYRRRLGRDIPLVELYDHPTVAALAAHLARDPDDGGDPELARVRDRARRRKRRAGRGAAGTAGTHEGPGERT</sequence>
<dbReference type="InterPro" id="IPR009081">
    <property type="entry name" value="PP-bd_ACP"/>
</dbReference>
<keyword evidence="2" id="KW-0596">Phosphopantetheine</keyword>
<dbReference type="SUPFAM" id="SSF56801">
    <property type="entry name" value="Acetyl-CoA synthetase-like"/>
    <property type="match status" value="1"/>
</dbReference>
<feature type="region of interest" description="Disordered" evidence="4">
    <location>
        <begin position="378"/>
        <end position="399"/>
    </location>
</feature>
<dbReference type="GO" id="GO:0003824">
    <property type="term" value="F:catalytic activity"/>
    <property type="evidence" value="ECO:0007669"/>
    <property type="project" value="InterPro"/>
</dbReference>